<dbReference type="CDD" id="cd04301">
    <property type="entry name" value="NAT_SF"/>
    <property type="match status" value="1"/>
</dbReference>
<keyword evidence="2" id="KW-0808">Transferase</keyword>
<dbReference type="AlphaFoldDB" id="U4TY23"/>
<evidence type="ECO:0000259" key="1">
    <source>
        <dbReference type="PROSITE" id="PS51186"/>
    </source>
</evidence>
<dbReference type="EMBL" id="KI271582">
    <property type="protein sequence ID" value="ERL66708.1"/>
    <property type="molecule type" value="Genomic_DNA"/>
</dbReference>
<reference evidence="3" key="1">
    <citation type="journal article" date="2013" name="Genome Announc.">
        <title>Whole-Genome Sequencing of Lactobacillus shenzhenensis Strain LY-73T.</title>
        <authorList>
            <person name="Lin Z."/>
            <person name="Liu Z."/>
            <person name="Yang R."/>
            <person name="Zou Y."/>
            <person name="Wan D."/>
            <person name="Chen J."/>
            <person name="Guo M."/>
            <person name="Zhao J."/>
            <person name="Fang C."/>
            <person name="Yang R."/>
            <person name="Liu F."/>
        </authorList>
    </citation>
    <scope>NUCLEOTIDE SEQUENCE [LARGE SCALE GENOMIC DNA]</scope>
    <source>
        <strain evidence="3">LY-73</strain>
    </source>
</reference>
<dbReference type="PROSITE" id="PS51186">
    <property type="entry name" value="GNAT"/>
    <property type="match status" value="1"/>
</dbReference>
<sequence>MTNTVNRIVPVTEDNFWPVVHLHVAADQQDFIESNALSLAEAGFITSLAWHPYALIHADRAVGFAMIGAFNAAERYIWLDRLMIDQRYQHQGLGGAFLTQLQAFILERWPVDDIVLSYEPENTAAARFYRNHGFVSLDRTDPQNGEVMVAYHRPDQA</sequence>
<dbReference type="InterPro" id="IPR027455">
    <property type="entry name" value="Sper_AcTfrase_N"/>
</dbReference>
<dbReference type="Gene3D" id="3.40.630.30">
    <property type="match status" value="1"/>
</dbReference>
<name>U4TY23_9LACO</name>
<feature type="domain" description="N-acetyltransferase" evidence="1">
    <location>
        <begin position="6"/>
        <end position="156"/>
    </location>
</feature>
<dbReference type="Gene3D" id="1.10.287.900">
    <property type="entry name" value="The crystal structure of the spermine/spermidine acetyltransferase from enterococcus faecali"/>
    <property type="match status" value="1"/>
</dbReference>
<proteinExistence type="predicted"/>
<dbReference type="Pfam" id="PF13508">
    <property type="entry name" value="Acetyltransf_7"/>
    <property type="match status" value="1"/>
</dbReference>
<organism evidence="2 3">
    <name type="scientific">Schleiferilactobacillus shenzhenensis LY-73</name>
    <dbReference type="NCBI Taxonomy" id="1231336"/>
    <lineage>
        <taxon>Bacteria</taxon>
        <taxon>Bacillati</taxon>
        <taxon>Bacillota</taxon>
        <taxon>Bacilli</taxon>
        <taxon>Lactobacillales</taxon>
        <taxon>Lactobacillaceae</taxon>
        <taxon>Schleiferilactobacillus</taxon>
    </lineage>
</organism>
<dbReference type="InterPro" id="IPR016181">
    <property type="entry name" value="Acyl_CoA_acyltransferase"/>
</dbReference>
<evidence type="ECO:0000313" key="3">
    <source>
        <dbReference type="Proteomes" id="UP000030647"/>
    </source>
</evidence>
<protein>
    <submittedName>
        <fullName evidence="2">Diamine N-acetyltransferase</fullName>
    </submittedName>
</protein>
<accession>U4TY23</accession>
<dbReference type="Proteomes" id="UP000030647">
    <property type="component" value="Unassembled WGS sequence"/>
</dbReference>
<dbReference type="GO" id="GO:0016747">
    <property type="term" value="F:acyltransferase activity, transferring groups other than amino-acyl groups"/>
    <property type="evidence" value="ECO:0007669"/>
    <property type="project" value="InterPro"/>
</dbReference>
<dbReference type="SUPFAM" id="SSF55729">
    <property type="entry name" value="Acyl-CoA N-acyltransferases (Nat)"/>
    <property type="match status" value="1"/>
</dbReference>
<keyword evidence="3" id="KW-1185">Reference proteome</keyword>
<dbReference type="InterPro" id="IPR000182">
    <property type="entry name" value="GNAT_dom"/>
</dbReference>
<dbReference type="STRING" id="1231336.L248_0387"/>
<gene>
    <name evidence="2" type="ORF">L248_0387</name>
</gene>
<dbReference type="OrthoDB" id="9127144at2"/>
<dbReference type="eggNOG" id="COG0456">
    <property type="taxonomic scope" value="Bacteria"/>
</dbReference>
<dbReference type="HOGENOM" id="CLU_111226_4_2_9"/>
<dbReference type="RefSeq" id="WP_022528334.1">
    <property type="nucleotide sequence ID" value="NZ_KI271582.1"/>
</dbReference>
<evidence type="ECO:0000313" key="2">
    <source>
        <dbReference type="EMBL" id="ERL66708.1"/>
    </source>
</evidence>